<dbReference type="PROSITE" id="PS50174">
    <property type="entry name" value="G_PATCH"/>
    <property type="match status" value="1"/>
</dbReference>
<evidence type="ECO:0000313" key="7">
    <source>
        <dbReference type="EMBL" id="KAF8774530.1"/>
    </source>
</evidence>
<evidence type="ECO:0000256" key="3">
    <source>
        <dbReference type="ARBA" id="ARBA00022553"/>
    </source>
</evidence>
<accession>A0A8T0EKP9</accession>
<reference evidence="7" key="1">
    <citation type="journal article" date="2020" name="bioRxiv">
        <title>Chromosome-level reference genome of the European wasp spider Argiope bruennichi: a resource for studies on range expansion and evolutionary adaptation.</title>
        <authorList>
            <person name="Sheffer M.M."/>
            <person name="Hoppe A."/>
            <person name="Krehenwinkel H."/>
            <person name="Uhl G."/>
            <person name="Kuss A.W."/>
            <person name="Jensen L."/>
            <person name="Jensen C."/>
            <person name="Gillespie R.G."/>
            <person name="Hoff K.J."/>
            <person name="Prost S."/>
        </authorList>
    </citation>
    <scope>NUCLEOTIDE SEQUENCE</scope>
</reference>
<comment type="similarity">
    <text evidence="2">Belongs to the GPATCH1 family.</text>
</comment>
<evidence type="ECO:0000256" key="1">
    <source>
        <dbReference type="ARBA" id="ARBA00006788"/>
    </source>
</evidence>
<feature type="region of interest" description="Disordered" evidence="5">
    <location>
        <begin position="532"/>
        <end position="570"/>
    </location>
</feature>
<feature type="compositionally biased region" description="Polar residues" evidence="5">
    <location>
        <begin position="545"/>
        <end position="562"/>
    </location>
</feature>
<dbReference type="Pfam" id="PF07713">
    <property type="entry name" value="DUF1604"/>
    <property type="match status" value="1"/>
</dbReference>
<dbReference type="GO" id="GO:0003723">
    <property type="term" value="F:RNA binding"/>
    <property type="evidence" value="ECO:0007669"/>
    <property type="project" value="TreeGrafter"/>
</dbReference>
<dbReference type="InterPro" id="IPR011666">
    <property type="entry name" value="DUF1604"/>
</dbReference>
<dbReference type="AlphaFoldDB" id="A0A8T0EKP9"/>
<dbReference type="GO" id="GO:0005634">
    <property type="term" value="C:nucleus"/>
    <property type="evidence" value="ECO:0007669"/>
    <property type="project" value="TreeGrafter"/>
</dbReference>
<feature type="compositionally biased region" description="Basic and acidic residues" evidence="5">
    <location>
        <begin position="647"/>
        <end position="663"/>
    </location>
</feature>
<protein>
    <submittedName>
        <fullName evidence="7">G patch domain-containing protein 1</fullName>
    </submittedName>
</protein>
<feature type="compositionally biased region" description="Basic and acidic residues" evidence="5">
    <location>
        <begin position="532"/>
        <end position="542"/>
    </location>
</feature>
<gene>
    <name evidence="7" type="ORF">HNY73_017068</name>
</gene>
<comment type="similarity">
    <text evidence="1">Belongs to the zygin family.</text>
</comment>
<organism evidence="7 8">
    <name type="scientific">Argiope bruennichi</name>
    <name type="common">Wasp spider</name>
    <name type="synonym">Aranea bruennichi</name>
    <dbReference type="NCBI Taxonomy" id="94029"/>
    <lineage>
        <taxon>Eukaryota</taxon>
        <taxon>Metazoa</taxon>
        <taxon>Ecdysozoa</taxon>
        <taxon>Arthropoda</taxon>
        <taxon>Chelicerata</taxon>
        <taxon>Arachnida</taxon>
        <taxon>Araneae</taxon>
        <taxon>Araneomorphae</taxon>
        <taxon>Entelegynae</taxon>
        <taxon>Araneoidea</taxon>
        <taxon>Araneidae</taxon>
        <taxon>Argiope</taxon>
    </lineage>
</organism>
<dbReference type="Proteomes" id="UP000807504">
    <property type="component" value="Unassembled WGS sequence"/>
</dbReference>
<feature type="region of interest" description="Disordered" evidence="5">
    <location>
        <begin position="646"/>
        <end position="751"/>
    </location>
</feature>
<evidence type="ECO:0000259" key="6">
    <source>
        <dbReference type="PROSITE" id="PS50174"/>
    </source>
</evidence>
<evidence type="ECO:0000256" key="4">
    <source>
        <dbReference type="ARBA" id="ARBA00023054"/>
    </source>
</evidence>
<feature type="domain" description="G-patch" evidence="6">
    <location>
        <begin position="100"/>
        <end position="120"/>
    </location>
</feature>
<dbReference type="InterPro" id="IPR000467">
    <property type="entry name" value="G_patch_dom"/>
</dbReference>
<dbReference type="PANTHER" id="PTHR13384">
    <property type="entry name" value="G PATCH DOMAIN-CONTAINING PROTEIN 1"/>
    <property type="match status" value="1"/>
</dbReference>
<dbReference type="PANTHER" id="PTHR13384:SF19">
    <property type="entry name" value="G PATCH DOMAIN-CONTAINING PROTEIN 1"/>
    <property type="match status" value="1"/>
</dbReference>
<feature type="compositionally biased region" description="Basic residues" evidence="5">
    <location>
        <begin position="711"/>
        <end position="740"/>
    </location>
</feature>
<keyword evidence="4" id="KW-0175">Coiled coil</keyword>
<name>A0A8T0EKP9_ARGBR</name>
<dbReference type="Pfam" id="PF01585">
    <property type="entry name" value="G-patch"/>
    <property type="match status" value="1"/>
</dbReference>
<evidence type="ECO:0000256" key="2">
    <source>
        <dbReference type="ARBA" id="ARBA00008600"/>
    </source>
</evidence>
<evidence type="ECO:0000313" key="8">
    <source>
        <dbReference type="Proteomes" id="UP000807504"/>
    </source>
</evidence>
<dbReference type="EMBL" id="JABXBU010002227">
    <property type="protein sequence ID" value="KAF8774530.1"/>
    <property type="molecule type" value="Genomic_DNA"/>
</dbReference>
<sequence length="1117" mass="127080">MEEDEDDYISYGTPLPEIEEESVLRKKAARELEVRDEKGRQRFHGAFTGGFSAGYFNTVGTKEGWVPSAFVSSRDKKSTDLKQQNPEDFMDEEDFGAFVQESIGIKILRKLGWKPGQGIGPRVKKTTNMKIYGCSPFPETAELEEDDPYAQSYTFAPSDTEAEMYQPKDNVFGLGYSGLSRESILNARIDTFTPTTTKSWLKKDKKKLAISGQAFGVGAFEDDDEDIYSKDDMSQYDFSDLELKGTSQTTNAFGNKQHLSIAHNIIEGFRLASQPPAVKKYYPPPQLPPNYRPVCTLVVTKIPLHPETQFKPRHNLSADERSVLLGEKKFQLTFEKKNLDTKPITENITRSLGKSTHSFRPFPNDEEKQKRYEEYLILKNLGELHKLIQPSSMTEWEKQQELEEFARAAMLFKPLSSALSAKFESRSHLDVEHEVMDALAKARHESTKKAEEKRKLIGMYNRKTSEWHPASLLCKRFNVPNPYPNSSEVSSSQKSKSLFDHISFDNEEMEKTSQPCNSPSKTEVVEKSFPLHNEKFADKVPEKNLSVSANKNENIQDQSSESGRPPIDFFKDIFENSSSEEEDTPSAETENPKVPTEIEIIEEEKSSSISTSEAIVSNNKTSKNKKVGFGVFANLDLDALNKKTPKLKTEQTESSETKCDIMETSKANENGVTNEAHVAVENSSLSNDLYGPELPPNYSESSYSTPPKFESRKKAKHKVKHKHKHHKHKNKKKKKKHSSHKSSEDSSFDSDEDIPPAVILEKFKKLQKVLKMSELKIQAPLARIEDWAEFNDYQCSEDFENSNKDSFSSPETNENSFVDSSFSDAFSTSLEDLVNTFDDKITKCFYNYEENVEKLAPVQVRNQEEIMNECQIWWTLTGNFGSILPIDWTKSCAKGLQNSIINLNQNADCDSKKDESPNEIDVRSFLIKNLQQEPLFTAEQVLEEIEEMIQQQRSPSLNTCETPDKSPDDLKSKVAAYIGMYKDEVKRLTLAQLHDLLTDMENLIQDHSETLINELALRDELDYEKELKNTFISLVLSIQNKRRQYNCIDKKKNMRNGSINGTEPKYLSTVIPYDPKQGSPSNSTLQILIKILQAINEDSPTVPTLLTDYILKVFCPT</sequence>
<dbReference type="GO" id="GO:0006397">
    <property type="term" value="P:mRNA processing"/>
    <property type="evidence" value="ECO:0007669"/>
    <property type="project" value="InterPro"/>
</dbReference>
<proteinExistence type="inferred from homology"/>
<dbReference type="Pfam" id="PF07763">
    <property type="entry name" value="FEZ"/>
    <property type="match status" value="1"/>
</dbReference>
<dbReference type="InterPro" id="IPR011680">
    <property type="entry name" value="FEZ"/>
</dbReference>
<keyword evidence="8" id="KW-1185">Reference proteome</keyword>
<reference evidence="7" key="2">
    <citation type="submission" date="2020-06" db="EMBL/GenBank/DDBJ databases">
        <authorList>
            <person name="Sheffer M."/>
        </authorList>
    </citation>
    <scope>NUCLEOTIDE SEQUENCE</scope>
</reference>
<keyword evidence="3" id="KW-0597">Phosphoprotein</keyword>
<dbReference type="Pfam" id="PF26093">
    <property type="entry name" value="HTH_TGH"/>
    <property type="match status" value="1"/>
</dbReference>
<evidence type="ECO:0000256" key="5">
    <source>
        <dbReference type="SAM" id="MobiDB-lite"/>
    </source>
</evidence>
<comment type="caution">
    <text evidence="7">The sequence shown here is derived from an EMBL/GenBank/DDBJ whole genome shotgun (WGS) entry which is preliminary data.</text>
</comment>
<feature type="region of interest" description="Disordered" evidence="5">
    <location>
        <begin position="577"/>
        <end position="596"/>
    </location>
</feature>